<reference evidence="11" key="1">
    <citation type="submission" date="2021-03" db="EMBL/GenBank/DDBJ databases">
        <title>Genomic Encyclopedia of Type Strains, Phase IV (KMG-IV): sequencing the most valuable type-strain genomes for metagenomic binning, comparative biology and taxonomic classification.</title>
        <authorList>
            <person name="Goeker M."/>
        </authorList>
    </citation>
    <scope>NUCLEOTIDE SEQUENCE</scope>
    <source>
        <strain evidence="11">DSM 107338</strain>
    </source>
</reference>
<comment type="similarity">
    <text evidence="8">Belongs to the TRAP transporter small permease family.</text>
</comment>
<dbReference type="GO" id="GO:0005886">
    <property type="term" value="C:plasma membrane"/>
    <property type="evidence" value="ECO:0007669"/>
    <property type="project" value="UniProtKB-SubCell"/>
</dbReference>
<accession>A0A9X0YQK7</accession>
<comment type="subcellular location">
    <subcellularLocation>
        <location evidence="1">Cell inner membrane</location>
        <topology evidence="1">Multi-pass membrane protein</topology>
    </subcellularLocation>
</comment>
<evidence type="ECO:0000256" key="8">
    <source>
        <dbReference type="ARBA" id="ARBA00038436"/>
    </source>
</evidence>
<name>A0A9X0YQK7_9BACI</name>
<proteinExistence type="inferred from homology"/>
<evidence type="ECO:0000256" key="7">
    <source>
        <dbReference type="ARBA" id="ARBA00023136"/>
    </source>
</evidence>
<dbReference type="Pfam" id="PF04290">
    <property type="entry name" value="DctQ"/>
    <property type="match status" value="1"/>
</dbReference>
<feature type="transmembrane region" description="Helical" evidence="9">
    <location>
        <begin position="85"/>
        <end position="105"/>
    </location>
</feature>
<keyword evidence="5 9" id="KW-0812">Transmembrane</keyword>
<keyword evidence="2" id="KW-0813">Transport</keyword>
<dbReference type="GO" id="GO:0022857">
    <property type="term" value="F:transmembrane transporter activity"/>
    <property type="evidence" value="ECO:0007669"/>
    <property type="project" value="TreeGrafter"/>
</dbReference>
<dbReference type="PANTHER" id="PTHR35011">
    <property type="entry name" value="2,3-DIKETO-L-GULONATE TRAP TRANSPORTER SMALL PERMEASE PROTEIN YIAM"/>
    <property type="match status" value="1"/>
</dbReference>
<dbReference type="PANTHER" id="PTHR35011:SF2">
    <property type="entry name" value="2,3-DIKETO-L-GULONATE TRAP TRANSPORTER SMALL PERMEASE PROTEIN YIAM"/>
    <property type="match status" value="1"/>
</dbReference>
<dbReference type="AlphaFoldDB" id="A0A9X0YQK7"/>
<protein>
    <submittedName>
        <fullName evidence="11">TRAP-type C4-dicarboxylate transport system permease small subunit</fullName>
    </submittedName>
</protein>
<keyword evidence="3" id="KW-1003">Cell membrane</keyword>
<evidence type="ECO:0000256" key="5">
    <source>
        <dbReference type="ARBA" id="ARBA00022692"/>
    </source>
</evidence>
<keyword evidence="12" id="KW-1185">Reference proteome</keyword>
<feature type="transmembrane region" description="Helical" evidence="9">
    <location>
        <begin position="47"/>
        <end position="64"/>
    </location>
</feature>
<dbReference type="Proteomes" id="UP001138793">
    <property type="component" value="Unassembled WGS sequence"/>
</dbReference>
<evidence type="ECO:0000256" key="6">
    <source>
        <dbReference type="ARBA" id="ARBA00022989"/>
    </source>
</evidence>
<keyword evidence="4" id="KW-0997">Cell inner membrane</keyword>
<dbReference type="InterPro" id="IPR055348">
    <property type="entry name" value="DctQ"/>
</dbReference>
<evidence type="ECO:0000259" key="10">
    <source>
        <dbReference type="Pfam" id="PF04290"/>
    </source>
</evidence>
<dbReference type="OrthoDB" id="9815614at2"/>
<evidence type="ECO:0000256" key="2">
    <source>
        <dbReference type="ARBA" id="ARBA00022448"/>
    </source>
</evidence>
<feature type="transmembrane region" description="Helical" evidence="9">
    <location>
        <begin position="125"/>
        <end position="143"/>
    </location>
</feature>
<dbReference type="RefSeq" id="WP_149474950.1">
    <property type="nucleotide sequence ID" value="NZ_JAGGMB010000001.1"/>
</dbReference>
<evidence type="ECO:0000256" key="4">
    <source>
        <dbReference type="ARBA" id="ARBA00022519"/>
    </source>
</evidence>
<dbReference type="InterPro" id="IPR007387">
    <property type="entry name" value="TRAP_DctQ"/>
</dbReference>
<dbReference type="EMBL" id="JAGGMB010000001">
    <property type="protein sequence ID" value="MBP2075997.1"/>
    <property type="molecule type" value="Genomic_DNA"/>
</dbReference>
<feature type="domain" description="Tripartite ATP-independent periplasmic transporters DctQ component" evidence="10">
    <location>
        <begin position="24"/>
        <end position="150"/>
    </location>
</feature>
<gene>
    <name evidence="11" type="ORF">J2Z64_000208</name>
</gene>
<comment type="caution">
    <text evidence="11">The sequence shown here is derived from an EMBL/GenBank/DDBJ whole genome shotgun (WGS) entry which is preliminary data.</text>
</comment>
<feature type="transmembrane region" description="Helical" evidence="9">
    <location>
        <begin position="14"/>
        <end position="35"/>
    </location>
</feature>
<sequence length="180" mass="20424">MKILRWLDEHFEEYILVFLSAFTVIIIFLQVVMRYVFGSSLTWSEEIARYAFIWMIYIGVSYGVKKKKHLGVDALAMLFKEKGKLIVGIIANVSFLLFAIVMTYYGLDIVLRVTRESAALQLPLSWVYAAPVMGMALASIRLLQNIALEVKELKALKSDGQHDSKNSATEQIVNGQEEIV</sequence>
<evidence type="ECO:0000256" key="9">
    <source>
        <dbReference type="SAM" id="Phobius"/>
    </source>
</evidence>
<organism evidence="11 12">
    <name type="scientific">Oceanobacillus polygoni</name>
    <dbReference type="NCBI Taxonomy" id="1235259"/>
    <lineage>
        <taxon>Bacteria</taxon>
        <taxon>Bacillati</taxon>
        <taxon>Bacillota</taxon>
        <taxon>Bacilli</taxon>
        <taxon>Bacillales</taxon>
        <taxon>Bacillaceae</taxon>
        <taxon>Oceanobacillus</taxon>
    </lineage>
</organism>
<keyword evidence="6 9" id="KW-1133">Transmembrane helix</keyword>
<keyword evidence="7 9" id="KW-0472">Membrane</keyword>
<evidence type="ECO:0000313" key="11">
    <source>
        <dbReference type="EMBL" id="MBP2075997.1"/>
    </source>
</evidence>
<evidence type="ECO:0000313" key="12">
    <source>
        <dbReference type="Proteomes" id="UP001138793"/>
    </source>
</evidence>
<evidence type="ECO:0000256" key="3">
    <source>
        <dbReference type="ARBA" id="ARBA00022475"/>
    </source>
</evidence>
<evidence type="ECO:0000256" key="1">
    <source>
        <dbReference type="ARBA" id="ARBA00004429"/>
    </source>
</evidence>
<dbReference type="GO" id="GO:0015740">
    <property type="term" value="P:C4-dicarboxylate transport"/>
    <property type="evidence" value="ECO:0007669"/>
    <property type="project" value="TreeGrafter"/>
</dbReference>